<comment type="caution">
    <text evidence="2">The sequence shown here is derived from an EMBL/GenBank/DDBJ whole genome shotgun (WGS) entry which is preliminary data.</text>
</comment>
<sequence>MASPYLSNDALEKGDRWRAFRGLRWWQLVLSLLPLVLIALGGLVGGAVGGAGTWLNLKVARRPLHPVVKVLAMIGVVVGAYVVWLFVAIAVRALFAS</sequence>
<accession>A0ABQ4D2W6</accession>
<proteinExistence type="predicted"/>
<evidence type="ECO:0000313" key="3">
    <source>
        <dbReference type="Proteomes" id="UP000604117"/>
    </source>
</evidence>
<dbReference type="Proteomes" id="UP000604117">
    <property type="component" value="Unassembled WGS sequence"/>
</dbReference>
<evidence type="ECO:0000313" key="2">
    <source>
        <dbReference type="EMBL" id="GIF77859.1"/>
    </source>
</evidence>
<evidence type="ECO:0000256" key="1">
    <source>
        <dbReference type="SAM" id="Phobius"/>
    </source>
</evidence>
<name>A0ABQ4D2W6_9ACTN</name>
<feature type="transmembrane region" description="Helical" evidence="1">
    <location>
        <begin position="70"/>
        <end position="95"/>
    </location>
</feature>
<organism evidence="2 3">
    <name type="scientific">Asanoa siamensis</name>
    <dbReference type="NCBI Taxonomy" id="926357"/>
    <lineage>
        <taxon>Bacteria</taxon>
        <taxon>Bacillati</taxon>
        <taxon>Actinomycetota</taxon>
        <taxon>Actinomycetes</taxon>
        <taxon>Micromonosporales</taxon>
        <taxon>Micromonosporaceae</taxon>
        <taxon>Asanoa</taxon>
    </lineage>
</organism>
<feature type="transmembrane region" description="Helical" evidence="1">
    <location>
        <begin position="25"/>
        <end position="50"/>
    </location>
</feature>
<dbReference type="EMBL" id="BONE01000107">
    <property type="protein sequence ID" value="GIF77859.1"/>
    <property type="molecule type" value="Genomic_DNA"/>
</dbReference>
<gene>
    <name evidence="2" type="ORF">Asi02nite_73770</name>
</gene>
<reference evidence="2 3" key="1">
    <citation type="submission" date="2021-01" db="EMBL/GenBank/DDBJ databases">
        <title>Whole genome shotgun sequence of Asanoa siamensis NBRC 107932.</title>
        <authorList>
            <person name="Komaki H."/>
            <person name="Tamura T."/>
        </authorList>
    </citation>
    <scope>NUCLEOTIDE SEQUENCE [LARGE SCALE GENOMIC DNA]</scope>
    <source>
        <strain evidence="2 3">NBRC 107932</strain>
    </source>
</reference>
<keyword evidence="3" id="KW-1185">Reference proteome</keyword>
<protein>
    <submittedName>
        <fullName evidence="2">Uncharacterized protein</fullName>
    </submittedName>
</protein>
<keyword evidence="1" id="KW-0812">Transmembrane</keyword>
<keyword evidence="1" id="KW-1133">Transmembrane helix</keyword>
<keyword evidence="1" id="KW-0472">Membrane</keyword>